<dbReference type="EMBL" id="BGPR01108184">
    <property type="protein sequence ID" value="GBM82063.1"/>
    <property type="molecule type" value="Genomic_DNA"/>
</dbReference>
<dbReference type="Proteomes" id="UP000499080">
    <property type="component" value="Unassembled WGS sequence"/>
</dbReference>
<comment type="caution">
    <text evidence="1">The sequence shown here is derived from an EMBL/GenBank/DDBJ whole genome shotgun (WGS) entry which is preliminary data.</text>
</comment>
<gene>
    <name evidence="1" type="ORF">AVEN_245651_1</name>
</gene>
<evidence type="ECO:0000313" key="1">
    <source>
        <dbReference type="EMBL" id="GBM82063.1"/>
    </source>
</evidence>
<sequence>MFLTLRIVSIFDITNPCQTDSETYQENNKSIHCHFQETCGIAMVMEHIVKIKNSLRFKPSSEGREERSDICASLPKAEQVENQGRKLFLFRQDFFSDILRDSFAS</sequence>
<reference evidence="1 2" key="1">
    <citation type="journal article" date="2019" name="Sci. Rep.">
        <title>Orb-weaving spider Araneus ventricosus genome elucidates the spidroin gene catalogue.</title>
        <authorList>
            <person name="Kono N."/>
            <person name="Nakamura H."/>
            <person name="Ohtoshi R."/>
            <person name="Moran D.A.P."/>
            <person name="Shinohara A."/>
            <person name="Yoshida Y."/>
            <person name="Fujiwara M."/>
            <person name="Mori M."/>
            <person name="Tomita M."/>
            <person name="Arakawa K."/>
        </authorList>
    </citation>
    <scope>NUCLEOTIDE SEQUENCE [LARGE SCALE GENOMIC DNA]</scope>
</reference>
<accession>A0A4Y2IW50</accession>
<dbReference type="AlphaFoldDB" id="A0A4Y2IW50"/>
<organism evidence="1 2">
    <name type="scientific">Araneus ventricosus</name>
    <name type="common">Orbweaver spider</name>
    <name type="synonym">Epeira ventricosa</name>
    <dbReference type="NCBI Taxonomy" id="182803"/>
    <lineage>
        <taxon>Eukaryota</taxon>
        <taxon>Metazoa</taxon>
        <taxon>Ecdysozoa</taxon>
        <taxon>Arthropoda</taxon>
        <taxon>Chelicerata</taxon>
        <taxon>Arachnida</taxon>
        <taxon>Araneae</taxon>
        <taxon>Araneomorphae</taxon>
        <taxon>Entelegynae</taxon>
        <taxon>Araneoidea</taxon>
        <taxon>Araneidae</taxon>
        <taxon>Araneus</taxon>
    </lineage>
</organism>
<protein>
    <submittedName>
        <fullName evidence="1">Uncharacterized protein</fullName>
    </submittedName>
</protein>
<name>A0A4Y2IW50_ARAVE</name>
<keyword evidence="2" id="KW-1185">Reference proteome</keyword>
<evidence type="ECO:0000313" key="2">
    <source>
        <dbReference type="Proteomes" id="UP000499080"/>
    </source>
</evidence>
<proteinExistence type="predicted"/>